<dbReference type="PANTHER" id="PTHR36174:SF1">
    <property type="entry name" value="LIPID II:GLYCINE GLYCYLTRANSFERASE"/>
    <property type="match status" value="1"/>
</dbReference>
<dbReference type="SUPFAM" id="SSF55729">
    <property type="entry name" value="Acyl-CoA N-acyltransferases (Nat)"/>
    <property type="match status" value="1"/>
</dbReference>
<dbReference type="Gene3D" id="3.40.630.30">
    <property type="match status" value="1"/>
</dbReference>
<proteinExistence type="predicted"/>
<dbReference type="PANTHER" id="PTHR36174">
    <property type="entry name" value="LIPID II:GLYCINE GLYCYLTRANSFERASE"/>
    <property type="match status" value="1"/>
</dbReference>
<dbReference type="InterPro" id="IPR050644">
    <property type="entry name" value="PG_Glycine_Bridge_Synth"/>
</dbReference>
<dbReference type="AlphaFoldDB" id="A0A7C0Y6H3"/>
<name>A0A7C0Y6H3_DESA2</name>
<evidence type="ECO:0000259" key="1">
    <source>
        <dbReference type="Pfam" id="PF13480"/>
    </source>
</evidence>
<evidence type="ECO:0000313" key="2">
    <source>
        <dbReference type="EMBL" id="HDD44889.1"/>
    </source>
</evidence>
<dbReference type="InterPro" id="IPR016181">
    <property type="entry name" value="Acyl_CoA_acyltransferase"/>
</dbReference>
<organism evidence="2">
    <name type="scientific">Desulfofervidus auxilii</name>
    <dbReference type="NCBI Taxonomy" id="1621989"/>
    <lineage>
        <taxon>Bacteria</taxon>
        <taxon>Pseudomonadati</taxon>
        <taxon>Thermodesulfobacteriota</taxon>
        <taxon>Candidatus Desulfofervidia</taxon>
        <taxon>Candidatus Desulfofervidales</taxon>
        <taxon>Candidatus Desulfofervidaceae</taxon>
        <taxon>Candidatus Desulfofervidus</taxon>
    </lineage>
</organism>
<dbReference type="EMBL" id="DRBS01000315">
    <property type="protein sequence ID" value="HDD44889.1"/>
    <property type="molecule type" value="Genomic_DNA"/>
</dbReference>
<dbReference type="Pfam" id="PF13480">
    <property type="entry name" value="Acetyltransf_6"/>
    <property type="match status" value="1"/>
</dbReference>
<dbReference type="InterPro" id="IPR038740">
    <property type="entry name" value="BioF2-like_GNAT_dom"/>
</dbReference>
<gene>
    <name evidence="2" type="ORF">ENG63_08540</name>
</gene>
<dbReference type="Proteomes" id="UP000886289">
    <property type="component" value="Unassembled WGS sequence"/>
</dbReference>
<protein>
    <submittedName>
        <fullName evidence="2">GNAT family N-acetyltransferase</fullName>
    </submittedName>
</protein>
<accession>A0A7C0Y6H3</accession>
<sequence>MEVKFLNKKDFEVYSNLSKKYGSVFSYMEWLNIFGKNLHILGLYDKGNNLIGGFAIYIKKIGPLRICTNPPFSPNIGLFLKIKDIQNKVTLNSFIKMVIESISEFLEKNNFHIISLNFPRQFIDMQPFIWKKFKVIPRYTYIISLDNSEEDIWKHFSSTRRRYIRKALREKIECFKLERSDFNIIKILVEKTFLRKNKKINLDLLNKIIFSFANDENSFAFASFKNNRPIAVSFCIYDNFSAYYLLGGIDPEVKHHGAGALSLYNCIKYAKQLKLKYFDFEGSTIPSIERFFRDFGGDLVPYFRVNKALLPLEIVLKFLKRDLF</sequence>
<reference evidence="2" key="1">
    <citation type="journal article" date="2020" name="mSystems">
        <title>Genome- and Community-Level Interaction Insights into Carbon Utilization and Element Cycling Functions of Hydrothermarchaeota in Hydrothermal Sediment.</title>
        <authorList>
            <person name="Zhou Z."/>
            <person name="Liu Y."/>
            <person name="Xu W."/>
            <person name="Pan J."/>
            <person name="Luo Z.H."/>
            <person name="Li M."/>
        </authorList>
    </citation>
    <scope>NUCLEOTIDE SEQUENCE [LARGE SCALE GENOMIC DNA]</scope>
    <source>
        <strain evidence="2">HyVt-233</strain>
    </source>
</reference>
<feature type="domain" description="BioF2-like acetyltransferase" evidence="1">
    <location>
        <begin position="224"/>
        <end position="280"/>
    </location>
</feature>
<comment type="caution">
    <text evidence="2">The sequence shown here is derived from an EMBL/GenBank/DDBJ whole genome shotgun (WGS) entry which is preliminary data.</text>
</comment>